<dbReference type="EMBL" id="BGPR01027289">
    <property type="protein sequence ID" value="GBN97691.1"/>
    <property type="molecule type" value="Genomic_DNA"/>
</dbReference>
<name>A0A4Y2TBS0_ARAVE</name>
<comment type="caution">
    <text evidence="1">The sequence shown here is derived from an EMBL/GenBank/DDBJ whole genome shotgun (WGS) entry which is preliminary data.</text>
</comment>
<sequence>MRYTLKMQASRARALHRVCIEDGNRNRCKSKQYLATAVKLRQENFARNRCVPCPHLPLIKLYEVLTPFPMMTKFIVVPFASASDSNLTSSGLDRGRGLLGGRQF</sequence>
<evidence type="ECO:0000313" key="2">
    <source>
        <dbReference type="Proteomes" id="UP000499080"/>
    </source>
</evidence>
<proteinExistence type="predicted"/>
<dbReference type="AlphaFoldDB" id="A0A4Y2TBS0"/>
<accession>A0A4Y2TBS0</accession>
<gene>
    <name evidence="1" type="ORF">AVEN_194120_1</name>
</gene>
<protein>
    <submittedName>
        <fullName evidence="1">Uncharacterized protein</fullName>
    </submittedName>
</protein>
<organism evidence="1 2">
    <name type="scientific">Araneus ventricosus</name>
    <name type="common">Orbweaver spider</name>
    <name type="synonym">Epeira ventricosa</name>
    <dbReference type="NCBI Taxonomy" id="182803"/>
    <lineage>
        <taxon>Eukaryota</taxon>
        <taxon>Metazoa</taxon>
        <taxon>Ecdysozoa</taxon>
        <taxon>Arthropoda</taxon>
        <taxon>Chelicerata</taxon>
        <taxon>Arachnida</taxon>
        <taxon>Araneae</taxon>
        <taxon>Araneomorphae</taxon>
        <taxon>Entelegynae</taxon>
        <taxon>Araneoidea</taxon>
        <taxon>Araneidae</taxon>
        <taxon>Araneus</taxon>
    </lineage>
</organism>
<reference evidence="1 2" key="1">
    <citation type="journal article" date="2019" name="Sci. Rep.">
        <title>Orb-weaving spider Araneus ventricosus genome elucidates the spidroin gene catalogue.</title>
        <authorList>
            <person name="Kono N."/>
            <person name="Nakamura H."/>
            <person name="Ohtoshi R."/>
            <person name="Moran D.A.P."/>
            <person name="Shinohara A."/>
            <person name="Yoshida Y."/>
            <person name="Fujiwara M."/>
            <person name="Mori M."/>
            <person name="Tomita M."/>
            <person name="Arakawa K."/>
        </authorList>
    </citation>
    <scope>NUCLEOTIDE SEQUENCE [LARGE SCALE GENOMIC DNA]</scope>
</reference>
<evidence type="ECO:0000313" key="1">
    <source>
        <dbReference type="EMBL" id="GBN97691.1"/>
    </source>
</evidence>
<dbReference type="Proteomes" id="UP000499080">
    <property type="component" value="Unassembled WGS sequence"/>
</dbReference>
<keyword evidence="2" id="KW-1185">Reference proteome</keyword>